<evidence type="ECO:0000313" key="1">
    <source>
        <dbReference type="WBParaSite" id="SCUD_0000119001-mRNA-1"/>
    </source>
</evidence>
<sequence>MLLIVYPDSIPNENIELDILFQVSLLFVQVDESIFHKFTKCFS</sequence>
<reference evidence="1" key="1">
    <citation type="submission" date="2016-06" db="UniProtKB">
        <authorList>
            <consortium name="WormBaseParasite"/>
        </authorList>
    </citation>
    <scope>IDENTIFICATION</scope>
</reference>
<protein>
    <submittedName>
        <fullName evidence="1">Uncharacterized protein</fullName>
    </submittedName>
</protein>
<name>A0A183JES7_9TREM</name>
<accession>A0A183JES7</accession>
<dbReference type="WBParaSite" id="SCUD_0000119001-mRNA-1">
    <property type="protein sequence ID" value="SCUD_0000119001-mRNA-1"/>
    <property type="gene ID" value="SCUD_0000119001"/>
</dbReference>
<proteinExistence type="predicted"/>
<organism evidence="1">
    <name type="scientific">Schistosoma curassoni</name>
    <dbReference type="NCBI Taxonomy" id="6186"/>
    <lineage>
        <taxon>Eukaryota</taxon>
        <taxon>Metazoa</taxon>
        <taxon>Spiralia</taxon>
        <taxon>Lophotrochozoa</taxon>
        <taxon>Platyhelminthes</taxon>
        <taxon>Trematoda</taxon>
        <taxon>Digenea</taxon>
        <taxon>Strigeidida</taxon>
        <taxon>Schistosomatoidea</taxon>
        <taxon>Schistosomatidae</taxon>
        <taxon>Schistosoma</taxon>
    </lineage>
</organism>
<dbReference type="AlphaFoldDB" id="A0A183JES7"/>